<dbReference type="GeneID" id="303487724"/>
<gene>
    <name evidence="1" type="ORF">B5J99_19215</name>
</gene>
<dbReference type="EMBL" id="CP020084">
    <property type="protein sequence ID" value="ASR53761.1"/>
    <property type="molecule type" value="Genomic_DNA"/>
</dbReference>
<accession>A0ABM6MCL9</accession>
<keyword evidence="2" id="KW-1185">Reference proteome</keyword>
<protein>
    <submittedName>
        <fullName evidence="1">Type III restriction endonuclease subunit R</fullName>
    </submittedName>
</protein>
<reference evidence="1 2" key="1">
    <citation type="submission" date="2017-03" db="EMBL/GenBank/DDBJ databases">
        <title>Complete genome sequence of Blastomonas fulva degrading microcsystin LR.</title>
        <authorList>
            <person name="Lee H.-g."/>
            <person name="Jin L."/>
            <person name="oh H.-M."/>
        </authorList>
    </citation>
    <scope>NUCLEOTIDE SEQUENCE [LARGE SCALE GENOMIC DNA]</scope>
    <source>
        <strain evidence="1 2">T2</strain>
        <plasmid evidence="1 2">unnamed</plasmid>
    </source>
</reference>
<dbReference type="Proteomes" id="UP000258016">
    <property type="component" value="Plasmid unnamed"/>
</dbReference>
<geneLocation type="plasmid" evidence="1 2">
    <name>unnamed</name>
</geneLocation>
<sequence length="1112" mass="126703">MTRAPARKRSFHQELVLNRWMLSHFRGKSLAVLKERLGADRHEGLDDDGQTRFFHELVRDLFEYDRISNTELRRYDLNIVAHWKAITEKRNVAEGAVLTMKYFQYLSLLFSEIYLDWYFNHRQDLLDGLNAELKAYSEEEGAEPFRPYTADDLNKIAYWSATGSGKTLLLHVNIRQYLQYYRGGNAGTASGTYPDKIIILTPNEGLSRQHLEELSLSGFSFHRLFDKNRAPDFPGTIEVIDVNKLGDEGGDKTVAVDAFEGDNLVLVDEGHRGTSSGAGAWLARREKLVSKGFAFEYSATFSQAVGKGMTVEKAEEELLKRKAKRIFPERQWRTLTGDERAQLSLSLAEQKRARSDAVKETYAKAILFDYSYKFFYADGYGKEHLILNLADDRDEETRALYFTACLLAFYQQLYLWETKRSVMADFNIERPLWVFVGHTVAGEESDLMAVLGFLAGFLNNDERAKGWIAELIADRAQLLDTKGRSIFAGRFTPLLGQDAEAVYADILRRVFNAESRQRLKLINLKSSKGELALRVGSSEPFGLINIGDDSGFFKTADEAETGFDTESYDFAGSLFHQINLPDSRMSMLVGSRKFTEGWSSWRVSTMGLLNMGRGEGSQIIQLFGRGVRLKGRDMSLKRSLPTERPKGSYLEKLEALNIFGVRADYMATFREYLIEEGITPSDEIITLDFPTRSNLPTGRRLKTLKLRDGYKDNQAKGFKRVHFPWLYEVPAEFEGKIKPPHVTLDLYPRVEAMASDGKGQTDDGNARHIGKIDRALMAMFDWDRLFLSLQQYKLQKSWSNLRLEKARLRQFCESRDDWYTLFMPASELTFSGFTTVLKLQDVLLQLLCDYTDRFYQGLKAAYEGQYFDLDEVTEEHGSMLKLYQFEIENSDAGETYLNRLKALQELVAAGNIGEASKWHAANMVAISFDRHLFYPLLCPVKDGTLPLKMRPLGLGAESEVRFVHDLMAFYESDAGRKAIGKRSLYLLRNADSKAKGLGFALAGNFYPDFLLWLIDDETGHQNLSFLDPKGIRNLDLDDPKFGLFREVKKLEGEIGDGSLSLNAFILSETDFGDLLNSRRLNRADLEARNVLFMEKSNSNYIDQLFRAIAAPQ</sequence>
<keyword evidence="1" id="KW-0378">Hydrolase</keyword>
<name>A0ABM6MCL9_9SPHN</name>
<proteinExistence type="predicted"/>
<keyword evidence="1" id="KW-0614">Plasmid</keyword>
<organism evidence="1 2">
    <name type="scientific">Blastomonas fulva</name>
    <dbReference type="NCBI Taxonomy" id="1550728"/>
    <lineage>
        <taxon>Bacteria</taxon>
        <taxon>Pseudomonadati</taxon>
        <taxon>Pseudomonadota</taxon>
        <taxon>Alphaproteobacteria</taxon>
        <taxon>Sphingomonadales</taxon>
        <taxon>Sphingomonadaceae</taxon>
        <taxon>Blastomonas</taxon>
    </lineage>
</organism>
<dbReference type="SUPFAM" id="SSF52540">
    <property type="entry name" value="P-loop containing nucleoside triphosphate hydrolases"/>
    <property type="match status" value="2"/>
</dbReference>
<keyword evidence="1" id="KW-0540">Nuclease</keyword>
<dbReference type="Gene3D" id="3.40.50.300">
    <property type="entry name" value="P-loop containing nucleotide triphosphate hydrolases"/>
    <property type="match status" value="1"/>
</dbReference>
<evidence type="ECO:0000313" key="1">
    <source>
        <dbReference type="EMBL" id="ASR53761.1"/>
    </source>
</evidence>
<keyword evidence="1" id="KW-0255">Endonuclease</keyword>
<dbReference type="InterPro" id="IPR027417">
    <property type="entry name" value="P-loop_NTPase"/>
</dbReference>
<dbReference type="RefSeq" id="WP_117353775.1">
    <property type="nucleotide sequence ID" value="NZ_CP020084.1"/>
</dbReference>
<evidence type="ECO:0000313" key="2">
    <source>
        <dbReference type="Proteomes" id="UP000258016"/>
    </source>
</evidence>
<dbReference type="GO" id="GO:0004519">
    <property type="term" value="F:endonuclease activity"/>
    <property type="evidence" value="ECO:0007669"/>
    <property type="project" value="UniProtKB-KW"/>
</dbReference>